<comment type="caution">
    <text evidence="1">The sequence shown here is derived from an EMBL/GenBank/DDBJ whole genome shotgun (WGS) entry which is preliminary data.</text>
</comment>
<evidence type="ECO:0000313" key="2">
    <source>
        <dbReference type="Proteomes" id="UP000028868"/>
    </source>
</evidence>
<keyword evidence="1" id="KW-0645">Protease</keyword>
<dbReference type="Gene3D" id="3.40.50.10740">
    <property type="entry name" value="Class I glutamine amidotransferase-like"/>
    <property type="match status" value="1"/>
</dbReference>
<reference evidence="2" key="1">
    <citation type="submission" date="2014-03" db="EMBL/GenBank/DDBJ databases">
        <authorList>
            <person name="Urmite Genomes U."/>
        </authorList>
    </citation>
    <scope>NUCLEOTIDE SEQUENCE [LARGE SCALE GENOMIC DNA]</scope>
    <source>
        <strain evidence="2">HD-03</strain>
    </source>
</reference>
<keyword evidence="1" id="KW-0121">Carboxypeptidase</keyword>
<dbReference type="InterPro" id="IPR027478">
    <property type="entry name" value="LdcA_N"/>
</dbReference>
<sequence length="78" mass="8734">MIRPKRLQKGDTVGVVAPASPPDLKHLHQAIPFLNQQLGLQVKIGAHVTRPVCWRIAVCKKVISLYPQKTFGFSLMME</sequence>
<proteinExistence type="predicted"/>
<dbReference type="InterPro" id="IPR029062">
    <property type="entry name" value="Class_I_gatase-like"/>
</dbReference>
<gene>
    <name evidence="1" type="primary">ykfA_2</name>
    <name evidence="1" type="ORF">BN983_00622</name>
</gene>
<dbReference type="Proteomes" id="UP000028868">
    <property type="component" value="Unassembled WGS sequence"/>
</dbReference>
<protein>
    <submittedName>
        <fullName evidence="1">Murein peptide carboxypeptidase</fullName>
    </submittedName>
</protein>
<accession>A0A024P2B2</accession>
<dbReference type="RefSeq" id="WP_035505723.1">
    <property type="nucleotide sequence ID" value="NZ_CCDH010000002.1"/>
</dbReference>
<name>A0A024P2B2_9BACI</name>
<keyword evidence="1" id="KW-0378">Hydrolase</keyword>
<reference evidence="1 2" key="2">
    <citation type="submission" date="2014-05" db="EMBL/GenBank/DDBJ databases">
        <title>Draft genome sequence of Halobacillus karajensis HK-03.</title>
        <authorList>
            <person name="Khelaifia S."/>
            <person name="Croce O."/>
            <person name="Lagier J.C."/>
            <person name="Raoult D."/>
        </authorList>
    </citation>
    <scope>NUCLEOTIDE SEQUENCE [LARGE SCALE GENOMIC DNA]</scope>
    <source>
        <strain evidence="1 2">HD-03</strain>
    </source>
</reference>
<dbReference type="EMBL" id="CCDI010000001">
    <property type="protein sequence ID" value="CDQ22414.1"/>
    <property type="molecule type" value="Genomic_DNA"/>
</dbReference>
<dbReference type="AlphaFoldDB" id="A0A024P2B2"/>
<organism evidence="1 2">
    <name type="scientific">Halobacillus karajensis</name>
    <dbReference type="NCBI Taxonomy" id="195088"/>
    <lineage>
        <taxon>Bacteria</taxon>
        <taxon>Bacillati</taxon>
        <taxon>Bacillota</taxon>
        <taxon>Bacilli</taxon>
        <taxon>Bacillales</taxon>
        <taxon>Bacillaceae</taxon>
        <taxon>Halobacillus</taxon>
    </lineage>
</organism>
<dbReference type="SUPFAM" id="SSF52317">
    <property type="entry name" value="Class I glutamine amidotransferase-like"/>
    <property type="match status" value="1"/>
</dbReference>
<keyword evidence="2" id="KW-1185">Reference proteome</keyword>
<dbReference type="GO" id="GO:0004180">
    <property type="term" value="F:carboxypeptidase activity"/>
    <property type="evidence" value="ECO:0007669"/>
    <property type="project" value="UniProtKB-KW"/>
</dbReference>
<evidence type="ECO:0000313" key="1">
    <source>
        <dbReference type="EMBL" id="CDQ22414.1"/>
    </source>
</evidence>